<accession>Q13F23</accession>
<keyword evidence="1" id="KW-0812">Transmembrane</keyword>
<protein>
    <submittedName>
        <fullName evidence="2">Uncharacterized protein</fullName>
    </submittedName>
</protein>
<sequence length="95" mass="10050">MELLMAEFRRIIIKTAEVMMVLLVIITILATAGLGAISGSETSGALAVAGFVLGGVGGLIVSSIFASSFFLILEIAENTRQVLRYYEPKVDGASR</sequence>
<dbReference type="Proteomes" id="UP000001818">
    <property type="component" value="Chromosome"/>
</dbReference>
<keyword evidence="1" id="KW-1133">Transmembrane helix</keyword>
<evidence type="ECO:0000256" key="1">
    <source>
        <dbReference type="SAM" id="Phobius"/>
    </source>
</evidence>
<reference evidence="2 3" key="1">
    <citation type="submission" date="2006-03" db="EMBL/GenBank/DDBJ databases">
        <title>Complete sequence of Rhodopseudomonas palustris BisB5.</title>
        <authorList>
            <consortium name="US DOE Joint Genome Institute"/>
            <person name="Copeland A."/>
            <person name="Lucas S."/>
            <person name="Lapidus A."/>
            <person name="Barry K."/>
            <person name="Detter J.C."/>
            <person name="Glavina del Rio T."/>
            <person name="Hammon N."/>
            <person name="Israni S."/>
            <person name="Dalin E."/>
            <person name="Tice H."/>
            <person name="Pitluck S."/>
            <person name="Chain P."/>
            <person name="Malfatti S."/>
            <person name="Shin M."/>
            <person name="Vergez L."/>
            <person name="Schmutz J."/>
            <person name="Larimer F."/>
            <person name="Land M."/>
            <person name="Hauser L."/>
            <person name="Pelletier D.A."/>
            <person name="Kyrpides N."/>
            <person name="Lykidis A."/>
            <person name="Oda Y."/>
            <person name="Harwood C.S."/>
            <person name="Richardson P."/>
        </authorList>
    </citation>
    <scope>NUCLEOTIDE SEQUENCE [LARGE SCALE GENOMIC DNA]</scope>
    <source>
        <strain evidence="2 3">BisB5</strain>
    </source>
</reference>
<feature type="transmembrane region" description="Helical" evidence="1">
    <location>
        <begin position="45"/>
        <end position="73"/>
    </location>
</feature>
<evidence type="ECO:0000313" key="3">
    <source>
        <dbReference type="Proteomes" id="UP000001818"/>
    </source>
</evidence>
<dbReference type="BioCyc" id="RPAL316057:RPD_RS00380-MONOMER"/>
<name>Q13F23_RHOPS</name>
<dbReference type="STRING" id="316057.RPD_0076"/>
<gene>
    <name evidence="2" type="ordered locus">RPD_0076</name>
</gene>
<dbReference type="HOGENOM" id="CLU_2370948_0_0_5"/>
<organism evidence="2 3">
    <name type="scientific">Rhodopseudomonas palustris (strain BisB5)</name>
    <dbReference type="NCBI Taxonomy" id="316057"/>
    <lineage>
        <taxon>Bacteria</taxon>
        <taxon>Pseudomonadati</taxon>
        <taxon>Pseudomonadota</taxon>
        <taxon>Alphaproteobacteria</taxon>
        <taxon>Hyphomicrobiales</taxon>
        <taxon>Nitrobacteraceae</taxon>
        <taxon>Rhodopseudomonas</taxon>
    </lineage>
</organism>
<dbReference type="EMBL" id="CP000283">
    <property type="protein sequence ID" value="ABE37316.1"/>
    <property type="molecule type" value="Genomic_DNA"/>
</dbReference>
<dbReference type="AlphaFoldDB" id="Q13F23"/>
<dbReference type="KEGG" id="rpd:RPD_0076"/>
<proteinExistence type="predicted"/>
<keyword evidence="1" id="KW-0472">Membrane</keyword>
<evidence type="ECO:0000313" key="2">
    <source>
        <dbReference type="EMBL" id="ABE37316.1"/>
    </source>
</evidence>
<feature type="transmembrane region" description="Helical" evidence="1">
    <location>
        <begin position="20"/>
        <end position="39"/>
    </location>
</feature>